<dbReference type="GO" id="GO:0006281">
    <property type="term" value="P:DNA repair"/>
    <property type="evidence" value="ECO:0007669"/>
    <property type="project" value="UniProtKB-KW"/>
</dbReference>
<evidence type="ECO:0000256" key="1">
    <source>
        <dbReference type="ARBA" id="ARBA00004123"/>
    </source>
</evidence>
<gene>
    <name evidence="13" type="ORF">COCSUDRAFT_2514</name>
</gene>
<name>I0YSW3_COCSC</name>
<keyword evidence="9" id="KW-0539">Nucleus</keyword>
<dbReference type="SUPFAM" id="SSF50978">
    <property type="entry name" value="WD40 repeat-like"/>
    <property type="match status" value="1"/>
</dbReference>
<dbReference type="Pfam" id="PF00400">
    <property type="entry name" value="WD40"/>
    <property type="match status" value="2"/>
</dbReference>
<feature type="non-terminal residue" evidence="13">
    <location>
        <position position="418"/>
    </location>
</feature>
<keyword evidence="10" id="KW-0863">Zinc-finger</keyword>
<dbReference type="Proteomes" id="UP000007264">
    <property type="component" value="Unassembled WGS sequence"/>
</dbReference>
<keyword evidence="10" id="KW-0862">Zinc</keyword>
<dbReference type="KEGG" id="csl:COCSUDRAFT_2514"/>
<evidence type="ECO:0000256" key="11">
    <source>
        <dbReference type="PROSITE-ProRule" id="PRU00221"/>
    </source>
</evidence>
<dbReference type="GeneID" id="17039466"/>
<dbReference type="InterPro" id="IPR015943">
    <property type="entry name" value="WD40/YVTN_repeat-like_dom_sf"/>
</dbReference>
<evidence type="ECO:0000256" key="5">
    <source>
        <dbReference type="ARBA" id="ARBA00022763"/>
    </source>
</evidence>
<sequence length="418" mass="46821">QVCGKKGHCAGFVGSVYHDCPYKPCYLCKQPGHTTMTCPFRIAPEHGCRQASGICSDGMLACVRQRELNGRQDMHIEQNDWLVDAAVLRLHSRRCTCLEFHPTKDNIVVSGDKKGQVAVWDFEKVHERTVHGSMHRALTNNLRFLGRLHDMQCASASSDGLCKVFDVETGFDTTVLNMNPEGWIQGVTNERTWVMLYGLDVCAERQLIIAGDNKGKVYFADARTNQEIAQHQLHKKGNKVNTIHVNPMNCNLMMTGSNDWTARIFDIRAMSSSPMQVACMDHPKVVNAAYFSPGSGTKIMTTCIDNRLRIWDYILSAGDAPDREIVHSHDFNRYLTPFRAEWDPKDAAERTIIVGRYISEDFGGAALHPVDIMDASTGRLLTQLVDANLSTICPVNKPHPRLDVIISGSSRSLYAWRP</sequence>
<proteinExistence type="inferred from homology"/>
<evidence type="ECO:0000256" key="7">
    <source>
        <dbReference type="ARBA" id="ARBA00023125"/>
    </source>
</evidence>
<accession>I0YSW3</accession>
<evidence type="ECO:0000256" key="8">
    <source>
        <dbReference type="ARBA" id="ARBA00023204"/>
    </source>
</evidence>
<dbReference type="InterPro" id="IPR033312">
    <property type="entry name" value="DDB2"/>
</dbReference>
<comment type="similarity">
    <text evidence="2">Belongs to the WD repeat DDB2/WDR76 family.</text>
</comment>
<dbReference type="AlphaFoldDB" id="I0YSW3"/>
<dbReference type="GO" id="GO:0080008">
    <property type="term" value="C:Cul4-RING E3 ubiquitin ligase complex"/>
    <property type="evidence" value="ECO:0007669"/>
    <property type="project" value="InterPro"/>
</dbReference>
<evidence type="ECO:0000313" key="14">
    <source>
        <dbReference type="Proteomes" id="UP000007264"/>
    </source>
</evidence>
<comment type="subcellular location">
    <subcellularLocation>
        <location evidence="1">Nucleus</location>
    </subcellularLocation>
</comment>
<evidence type="ECO:0000256" key="9">
    <source>
        <dbReference type="ARBA" id="ARBA00023242"/>
    </source>
</evidence>
<dbReference type="PANTHER" id="PTHR15169">
    <property type="entry name" value="DAMAGE-SPECIFIC DNA BINDING PROTEIN 2"/>
    <property type="match status" value="1"/>
</dbReference>
<comment type="caution">
    <text evidence="13">The sequence shown here is derived from an EMBL/GenBank/DDBJ whole genome shotgun (WGS) entry which is preliminary data.</text>
</comment>
<dbReference type="STRING" id="574566.I0YSW3"/>
<dbReference type="OrthoDB" id="9890280at2759"/>
<keyword evidence="14" id="KW-1185">Reference proteome</keyword>
<evidence type="ECO:0000256" key="6">
    <source>
        <dbReference type="ARBA" id="ARBA00022786"/>
    </source>
</evidence>
<evidence type="ECO:0000256" key="4">
    <source>
        <dbReference type="ARBA" id="ARBA00022737"/>
    </source>
</evidence>
<evidence type="ECO:0000313" key="13">
    <source>
        <dbReference type="EMBL" id="EIE21482.1"/>
    </source>
</evidence>
<dbReference type="InterPro" id="IPR036322">
    <property type="entry name" value="WD40_repeat_dom_sf"/>
</dbReference>
<dbReference type="Gene3D" id="2.130.10.10">
    <property type="entry name" value="YVTN repeat-like/Quinoprotein amine dehydrogenase"/>
    <property type="match status" value="1"/>
</dbReference>
<keyword evidence="10" id="KW-0479">Metal-binding</keyword>
<dbReference type="InterPro" id="IPR001680">
    <property type="entry name" value="WD40_rpt"/>
</dbReference>
<evidence type="ECO:0000256" key="2">
    <source>
        <dbReference type="ARBA" id="ARBA00005434"/>
    </source>
</evidence>
<protein>
    <submittedName>
        <fullName evidence="13">WD40 repeat-like protein</fullName>
    </submittedName>
</protein>
<dbReference type="RefSeq" id="XP_005646026.1">
    <property type="nucleotide sequence ID" value="XM_005645969.1"/>
</dbReference>
<dbReference type="PANTHER" id="PTHR15169:SF0">
    <property type="entry name" value="DNA DAMAGE-BINDING PROTEIN 2"/>
    <property type="match status" value="1"/>
</dbReference>
<dbReference type="eggNOG" id="KOG4328">
    <property type="taxonomic scope" value="Eukaryota"/>
</dbReference>
<feature type="repeat" description="WD" evidence="11">
    <location>
        <begin position="88"/>
        <end position="130"/>
    </location>
</feature>
<keyword evidence="3 11" id="KW-0853">WD repeat</keyword>
<evidence type="ECO:0000256" key="3">
    <source>
        <dbReference type="ARBA" id="ARBA00022574"/>
    </source>
</evidence>
<evidence type="ECO:0000256" key="10">
    <source>
        <dbReference type="PROSITE-ProRule" id="PRU00047"/>
    </source>
</evidence>
<dbReference type="GO" id="GO:0008270">
    <property type="term" value="F:zinc ion binding"/>
    <property type="evidence" value="ECO:0007669"/>
    <property type="project" value="UniProtKB-KW"/>
</dbReference>
<keyword evidence="5" id="KW-0227">DNA damage</keyword>
<keyword evidence="6" id="KW-0833">Ubl conjugation pathway</keyword>
<organism evidence="13 14">
    <name type="scientific">Coccomyxa subellipsoidea (strain C-169)</name>
    <name type="common">Green microalga</name>
    <dbReference type="NCBI Taxonomy" id="574566"/>
    <lineage>
        <taxon>Eukaryota</taxon>
        <taxon>Viridiplantae</taxon>
        <taxon>Chlorophyta</taxon>
        <taxon>core chlorophytes</taxon>
        <taxon>Trebouxiophyceae</taxon>
        <taxon>Trebouxiophyceae incertae sedis</taxon>
        <taxon>Coccomyxaceae</taxon>
        <taxon>Coccomyxa</taxon>
        <taxon>Coccomyxa subellipsoidea</taxon>
    </lineage>
</organism>
<keyword evidence="8" id="KW-0234">DNA repair</keyword>
<dbReference type="SMART" id="SM00320">
    <property type="entry name" value="WD40"/>
    <property type="match status" value="4"/>
</dbReference>
<evidence type="ECO:0000259" key="12">
    <source>
        <dbReference type="PROSITE" id="PS50158"/>
    </source>
</evidence>
<feature type="repeat" description="WD" evidence="11">
    <location>
        <begin position="279"/>
        <end position="312"/>
    </location>
</feature>
<dbReference type="InterPro" id="IPR001878">
    <property type="entry name" value="Znf_CCHC"/>
</dbReference>
<reference evidence="13 14" key="1">
    <citation type="journal article" date="2012" name="Genome Biol.">
        <title>The genome of the polar eukaryotic microalga coccomyxa subellipsoidea reveals traits of cold adaptation.</title>
        <authorList>
            <person name="Blanc G."/>
            <person name="Agarkova I."/>
            <person name="Grimwood J."/>
            <person name="Kuo A."/>
            <person name="Brueggeman A."/>
            <person name="Dunigan D."/>
            <person name="Gurnon J."/>
            <person name="Ladunga I."/>
            <person name="Lindquist E."/>
            <person name="Lucas S."/>
            <person name="Pangilinan J."/>
            <person name="Proschold T."/>
            <person name="Salamov A."/>
            <person name="Schmutz J."/>
            <person name="Weeks D."/>
            <person name="Yamada T."/>
            <person name="Claverie J.M."/>
            <person name="Grigoriev I."/>
            <person name="Van Etten J."/>
            <person name="Lomsadze A."/>
            <person name="Borodovsky M."/>
        </authorList>
    </citation>
    <scope>NUCLEOTIDE SEQUENCE [LARGE SCALE GENOMIC DNA]</scope>
    <source>
        <strain evidence="13 14">C-169</strain>
    </source>
</reference>
<dbReference type="GO" id="GO:0009411">
    <property type="term" value="P:response to UV"/>
    <property type="evidence" value="ECO:0007669"/>
    <property type="project" value="TreeGrafter"/>
</dbReference>
<dbReference type="PROSITE" id="PS50082">
    <property type="entry name" value="WD_REPEATS_2"/>
    <property type="match status" value="2"/>
</dbReference>
<dbReference type="EMBL" id="AGSI01000012">
    <property type="protein sequence ID" value="EIE21482.1"/>
    <property type="molecule type" value="Genomic_DNA"/>
</dbReference>
<dbReference type="PROSITE" id="PS50158">
    <property type="entry name" value="ZF_CCHC"/>
    <property type="match status" value="1"/>
</dbReference>
<keyword evidence="7" id="KW-0238">DNA-binding</keyword>
<feature type="domain" description="CCHC-type" evidence="12">
    <location>
        <begin position="25"/>
        <end position="39"/>
    </location>
</feature>
<dbReference type="GO" id="GO:0005634">
    <property type="term" value="C:nucleus"/>
    <property type="evidence" value="ECO:0007669"/>
    <property type="project" value="UniProtKB-SubCell"/>
</dbReference>
<keyword evidence="4" id="KW-0677">Repeat</keyword>
<dbReference type="GO" id="GO:0003684">
    <property type="term" value="F:damaged DNA binding"/>
    <property type="evidence" value="ECO:0007669"/>
    <property type="project" value="InterPro"/>
</dbReference>
<feature type="non-terminal residue" evidence="13">
    <location>
        <position position="1"/>
    </location>
</feature>